<sequence length="338" mass="38022">KISEKINQASPSSHFYKHKNIKTMEDNNPPPTKPRVVCCIGDIHGYITKLQNLWSNLESCINPSDFETALVIFLGDYCDRGPETSKVLDFLIALPSKYPKQSHVFLCGNHDFAFGAFLGVLPSPPDGSEFCETWKEYEMNEEREGWYKGESFENMHLQGRRWAGNHTVKFNAVKGIDYKGSIYDAAPTFESYGVPHGSADLMKAVPNEHKKFLANLVWIHEEDDVTIKTEEGIKRCKLIAVHAGLEKNKPVEQQIKTLKAKDTRIPKVAPLSGRKDVWEIPQELTKTPTIIVSGHHAKLHIEGLRLIIDQGGGFEDQPVAAIVLPSLEIVRDTDHLVK</sequence>
<accession>A0ABD2TPL3</accession>
<organism evidence="3 4">
    <name type="scientific">Solanum stoloniferum</name>
    <dbReference type="NCBI Taxonomy" id="62892"/>
    <lineage>
        <taxon>Eukaryota</taxon>
        <taxon>Viridiplantae</taxon>
        <taxon>Streptophyta</taxon>
        <taxon>Embryophyta</taxon>
        <taxon>Tracheophyta</taxon>
        <taxon>Spermatophyta</taxon>
        <taxon>Magnoliopsida</taxon>
        <taxon>eudicotyledons</taxon>
        <taxon>Gunneridae</taxon>
        <taxon>Pentapetalae</taxon>
        <taxon>asterids</taxon>
        <taxon>lamiids</taxon>
        <taxon>Solanales</taxon>
        <taxon>Solanaceae</taxon>
        <taxon>Solanoideae</taxon>
        <taxon>Solaneae</taxon>
        <taxon>Solanum</taxon>
    </lineage>
</organism>
<gene>
    <name evidence="3" type="ORF">AABB24_015370</name>
</gene>
<keyword evidence="4" id="KW-1185">Reference proteome</keyword>
<feature type="non-terminal residue" evidence="3">
    <location>
        <position position="1"/>
    </location>
</feature>
<feature type="active site" description="Proton donor" evidence="1">
    <location>
        <position position="110"/>
    </location>
</feature>
<dbReference type="EMBL" id="JBJKTR010000009">
    <property type="protein sequence ID" value="KAL3358191.1"/>
    <property type="molecule type" value="Genomic_DNA"/>
</dbReference>
<dbReference type="AlphaFoldDB" id="A0ABD2TPL3"/>
<evidence type="ECO:0000313" key="3">
    <source>
        <dbReference type="EMBL" id="KAL3358191.1"/>
    </source>
</evidence>
<proteinExistence type="predicted"/>
<dbReference type="InterPro" id="IPR004843">
    <property type="entry name" value="Calcineurin-like_PHP"/>
</dbReference>
<evidence type="ECO:0000313" key="4">
    <source>
        <dbReference type="Proteomes" id="UP001627284"/>
    </source>
</evidence>
<dbReference type="CDD" id="cd07421">
    <property type="entry name" value="MPP_Rhilphs"/>
    <property type="match status" value="1"/>
</dbReference>
<dbReference type="PRINTS" id="PR00114">
    <property type="entry name" value="STPHPHTASE"/>
</dbReference>
<dbReference type="InterPro" id="IPR006186">
    <property type="entry name" value="Ser/Thr-sp_prot-phosphatase"/>
</dbReference>
<dbReference type="SUPFAM" id="SSF56300">
    <property type="entry name" value="Metallo-dependent phosphatases"/>
    <property type="match status" value="1"/>
</dbReference>
<name>A0ABD2TPL3_9SOLN</name>
<evidence type="ECO:0000256" key="1">
    <source>
        <dbReference type="PIRSR" id="PIRSR641768-1"/>
    </source>
</evidence>
<dbReference type="PANTHER" id="PTHR47474">
    <property type="entry name" value="TYROSINE-PROTEIN PHOSPHATASE RLPH2"/>
    <property type="match status" value="1"/>
</dbReference>
<evidence type="ECO:0000259" key="2">
    <source>
        <dbReference type="Pfam" id="PF00149"/>
    </source>
</evidence>
<feature type="domain" description="Calcineurin-like phosphoesterase" evidence="2">
    <location>
        <begin position="37"/>
        <end position="159"/>
    </location>
</feature>
<dbReference type="Proteomes" id="UP001627284">
    <property type="component" value="Unassembled WGS sequence"/>
</dbReference>
<dbReference type="PANTHER" id="PTHR47474:SF1">
    <property type="entry name" value="TYROSINE-PROTEIN PHOSPHATASE RLPH2"/>
    <property type="match status" value="1"/>
</dbReference>
<dbReference type="Gene3D" id="3.60.21.10">
    <property type="match status" value="1"/>
</dbReference>
<protein>
    <recommendedName>
        <fullName evidence="2">Calcineurin-like phosphoesterase domain-containing protein</fullName>
    </recommendedName>
</protein>
<reference evidence="3 4" key="1">
    <citation type="submission" date="2024-05" db="EMBL/GenBank/DDBJ databases">
        <title>De novo assembly of an allotetraploid wild potato.</title>
        <authorList>
            <person name="Hosaka A.J."/>
        </authorList>
    </citation>
    <scope>NUCLEOTIDE SEQUENCE [LARGE SCALE GENOMIC DNA]</scope>
    <source>
        <tissue evidence="3">Young leaves</tissue>
    </source>
</reference>
<dbReference type="InterPro" id="IPR041768">
    <property type="entry name" value="RLPH"/>
</dbReference>
<comment type="caution">
    <text evidence="3">The sequence shown here is derived from an EMBL/GenBank/DDBJ whole genome shotgun (WGS) entry which is preliminary data.</text>
</comment>
<dbReference type="Pfam" id="PF00149">
    <property type="entry name" value="Metallophos"/>
    <property type="match status" value="1"/>
</dbReference>
<dbReference type="InterPro" id="IPR029052">
    <property type="entry name" value="Metallo-depent_PP-like"/>
</dbReference>